<feature type="compositionally biased region" description="Polar residues" evidence="1">
    <location>
        <begin position="7"/>
        <end position="18"/>
    </location>
</feature>
<reference evidence="2" key="1">
    <citation type="submission" date="2021-04" db="EMBL/GenBank/DDBJ databases">
        <authorList>
            <person name="Tunstrom K."/>
        </authorList>
    </citation>
    <scope>NUCLEOTIDE SEQUENCE</scope>
</reference>
<protein>
    <submittedName>
        <fullName evidence="2">(apollo) hypothetical protein</fullName>
    </submittedName>
</protein>
<evidence type="ECO:0000313" key="2">
    <source>
        <dbReference type="EMBL" id="CAG5001407.1"/>
    </source>
</evidence>
<accession>A0A8S3X6Z7</accession>
<dbReference type="AlphaFoldDB" id="A0A8S3X6Z7"/>
<feature type="region of interest" description="Disordered" evidence="1">
    <location>
        <begin position="1"/>
        <end position="23"/>
    </location>
</feature>
<sequence>MDKEENFSTSQYYTSSANDPDDQIFPSYLGDALAIDSGSEISDDEDITEDTLRQILESEDINDDHEEITPSNVDDFSWSDDFQTFTGVLESFTEQSGPTVSSTDPLELFNPLWGSVDIFDTILFIDLFLNC</sequence>
<dbReference type="Proteomes" id="UP000691718">
    <property type="component" value="Unassembled WGS sequence"/>
</dbReference>
<dbReference type="EMBL" id="CAJQZP010000945">
    <property type="protein sequence ID" value="CAG5001407.1"/>
    <property type="molecule type" value="Genomic_DNA"/>
</dbReference>
<gene>
    <name evidence="2" type="ORF">PAPOLLO_LOCUS13905</name>
</gene>
<proteinExistence type="predicted"/>
<organism evidence="2 3">
    <name type="scientific">Parnassius apollo</name>
    <name type="common">Apollo butterfly</name>
    <name type="synonym">Papilio apollo</name>
    <dbReference type="NCBI Taxonomy" id="110799"/>
    <lineage>
        <taxon>Eukaryota</taxon>
        <taxon>Metazoa</taxon>
        <taxon>Ecdysozoa</taxon>
        <taxon>Arthropoda</taxon>
        <taxon>Hexapoda</taxon>
        <taxon>Insecta</taxon>
        <taxon>Pterygota</taxon>
        <taxon>Neoptera</taxon>
        <taxon>Endopterygota</taxon>
        <taxon>Lepidoptera</taxon>
        <taxon>Glossata</taxon>
        <taxon>Ditrysia</taxon>
        <taxon>Papilionoidea</taxon>
        <taxon>Papilionidae</taxon>
        <taxon>Parnassiinae</taxon>
        <taxon>Parnassini</taxon>
        <taxon>Parnassius</taxon>
        <taxon>Parnassius</taxon>
    </lineage>
</organism>
<comment type="caution">
    <text evidence="2">The sequence shown here is derived from an EMBL/GenBank/DDBJ whole genome shotgun (WGS) entry which is preliminary data.</text>
</comment>
<evidence type="ECO:0000256" key="1">
    <source>
        <dbReference type="SAM" id="MobiDB-lite"/>
    </source>
</evidence>
<name>A0A8S3X6Z7_PARAO</name>
<keyword evidence="3" id="KW-1185">Reference proteome</keyword>
<evidence type="ECO:0000313" key="3">
    <source>
        <dbReference type="Proteomes" id="UP000691718"/>
    </source>
</evidence>
<dbReference type="OrthoDB" id="7488746at2759"/>